<comment type="caution">
    <text evidence="1">The sequence shown here is derived from an EMBL/GenBank/DDBJ whole genome shotgun (WGS) entry which is preliminary data.</text>
</comment>
<dbReference type="Proteomes" id="UP000611215">
    <property type="component" value="Unassembled WGS sequence"/>
</dbReference>
<dbReference type="InterPro" id="IPR026341">
    <property type="entry name" value="T9SS_type_B"/>
</dbReference>
<evidence type="ECO:0000313" key="2">
    <source>
        <dbReference type="Proteomes" id="UP000611215"/>
    </source>
</evidence>
<gene>
    <name evidence="1" type="ORF">ITJ86_16515</name>
</gene>
<keyword evidence="2" id="KW-1185">Reference proteome</keyword>
<reference evidence="1 2" key="1">
    <citation type="submission" date="2020-11" db="EMBL/GenBank/DDBJ databases">
        <title>Winogradskyella marina sp. nov., isolated from marine sediment.</title>
        <authorList>
            <person name="Bo J."/>
            <person name="Wang S."/>
            <person name="Song X."/>
            <person name="Du Z."/>
        </authorList>
    </citation>
    <scope>NUCLEOTIDE SEQUENCE [LARGE SCALE GENOMIC DNA]</scope>
    <source>
        <strain evidence="1 2">F6397</strain>
    </source>
</reference>
<dbReference type="NCBIfam" id="TIGR04131">
    <property type="entry name" value="Bac_Flav_CTERM"/>
    <property type="match status" value="1"/>
</dbReference>
<accession>A0ABS0EM36</accession>
<name>A0ABS0EM36_9FLAO</name>
<dbReference type="RefSeq" id="WP_195872761.1">
    <property type="nucleotide sequence ID" value="NZ_JADOET010000023.1"/>
</dbReference>
<evidence type="ECO:0000313" key="1">
    <source>
        <dbReference type="EMBL" id="MBF8151508.1"/>
    </source>
</evidence>
<dbReference type="Pfam" id="PF13585">
    <property type="entry name" value="CHU_C"/>
    <property type="match status" value="1"/>
</dbReference>
<organism evidence="1 2">
    <name type="scientific">Winogradskyella marina</name>
    <dbReference type="NCBI Taxonomy" id="2785530"/>
    <lineage>
        <taxon>Bacteria</taxon>
        <taxon>Pseudomonadati</taxon>
        <taxon>Bacteroidota</taxon>
        <taxon>Flavobacteriia</taxon>
        <taxon>Flavobacteriales</taxon>
        <taxon>Flavobacteriaceae</taxon>
        <taxon>Winogradskyella</taxon>
    </lineage>
</organism>
<dbReference type="EMBL" id="JADOET010000023">
    <property type="protein sequence ID" value="MBF8151508.1"/>
    <property type="molecule type" value="Genomic_DNA"/>
</dbReference>
<proteinExistence type="predicted"/>
<feature type="non-terminal residue" evidence="1">
    <location>
        <position position="1"/>
    </location>
</feature>
<sequence length="285" mass="31454">TNGNYFTGTNGSGTQLSAGDSISTSQTIYIYDAIGTAPDTCSNESSFEITITGAPNVDTIADQNVCSAYTLPALTNGNYFTGSNGTGTQLNAGELISTTQTIYIYNNIGTAPNTCSNESSFSITINPAIDFTLDESNISISNRMLIISMTDQTLDYLYAVDNSSTQTSNIFNNLSEGIHTLHVTDLNGCIIKSLSFEITVDLFIPVFFTPNNDTYNDYWTVIDRNQIVKDILIFNRYGKLIKQLIPSNYSWDGYYNGKMLESNDFWYLITLKNGDELRGHFALKH</sequence>
<protein>
    <submittedName>
        <fullName evidence="1">T9SS type B sorting domain-containing protein</fullName>
    </submittedName>
</protein>